<dbReference type="EMBL" id="RBRE01000008">
    <property type="protein sequence ID" value="RMQ50572.1"/>
    <property type="molecule type" value="Genomic_DNA"/>
</dbReference>
<gene>
    <name evidence="2" type="ORF">ALQ04_03809</name>
</gene>
<dbReference type="CDD" id="cd02947">
    <property type="entry name" value="TRX_family"/>
    <property type="match status" value="1"/>
</dbReference>
<evidence type="ECO:0000313" key="3">
    <source>
        <dbReference type="Proteomes" id="UP000277236"/>
    </source>
</evidence>
<reference evidence="2 3" key="1">
    <citation type="submission" date="2018-08" db="EMBL/GenBank/DDBJ databases">
        <title>Recombination of ecologically and evolutionarily significant loci maintains genetic cohesion in the Pseudomonas syringae species complex.</title>
        <authorList>
            <person name="Dillon M."/>
            <person name="Thakur S."/>
            <person name="Almeida R.N.D."/>
            <person name="Weir B.S."/>
            <person name="Guttman D.S."/>
        </authorList>
    </citation>
    <scope>NUCLEOTIDE SEQUENCE [LARGE SCALE GENOMIC DNA]</scope>
    <source>
        <strain evidence="2 3">ICMP 3353</strain>
    </source>
</reference>
<proteinExistence type="predicted"/>
<dbReference type="PANTHER" id="PTHR45663">
    <property type="entry name" value="GEO12009P1"/>
    <property type="match status" value="1"/>
</dbReference>
<accession>A0A3M4M9S1</accession>
<dbReference type="InterPro" id="IPR036249">
    <property type="entry name" value="Thioredoxin-like_sf"/>
</dbReference>
<evidence type="ECO:0000259" key="1">
    <source>
        <dbReference type="Pfam" id="PF00085"/>
    </source>
</evidence>
<name>A0A3M4M9S1_PSECI</name>
<dbReference type="Pfam" id="PF00085">
    <property type="entry name" value="Thioredoxin"/>
    <property type="match status" value="1"/>
</dbReference>
<dbReference type="AlphaFoldDB" id="A0A3M4M9S1"/>
<protein>
    <submittedName>
        <fullName evidence="2">Thioredoxin</fullName>
    </submittedName>
</protein>
<organism evidence="2 3">
    <name type="scientific">Pseudomonas cichorii</name>
    <dbReference type="NCBI Taxonomy" id="36746"/>
    <lineage>
        <taxon>Bacteria</taxon>
        <taxon>Pseudomonadati</taxon>
        <taxon>Pseudomonadota</taxon>
        <taxon>Gammaproteobacteria</taxon>
        <taxon>Pseudomonadales</taxon>
        <taxon>Pseudomonadaceae</taxon>
        <taxon>Pseudomonas</taxon>
    </lineage>
</organism>
<dbReference type="SUPFAM" id="SSF52833">
    <property type="entry name" value="Thioredoxin-like"/>
    <property type="match status" value="1"/>
</dbReference>
<dbReference type="RefSeq" id="WP_122314078.1">
    <property type="nucleotide sequence ID" value="NZ_RBRE01000008.1"/>
</dbReference>
<dbReference type="OrthoDB" id="32134at2"/>
<sequence length="107" mass="11905">MSVMNVNDDSFQDQVFTTDMLVLAEFSGAGSDSAQTGRMIDDLAEEFEDQVLMLRVDTDSSEATAENFAVDSVPTVIFFRSGSEVSRMTGLCDVDDYRQEVEKLLRD</sequence>
<dbReference type="Gene3D" id="3.40.30.10">
    <property type="entry name" value="Glutaredoxin"/>
    <property type="match status" value="1"/>
</dbReference>
<evidence type="ECO:0000313" key="2">
    <source>
        <dbReference type="EMBL" id="RMQ50572.1"/>
    </source>
</evidence>
<dbReference type="GO" id="GO:0005737">
    <property type="term" value="C:cytoplasm"/>
    <property type="evidence" value="ECO:0007669"/>
    <property type="project" value="TreeGrafter"/>
</dbReference>
<dbReference type="PANTHER" id="PTHR45663:SF11">
    <property type="entry name" value="GEO12009P1"/>
    <property type="match status" value="1"/>
</dbReference>
<dbReference type="InterPro" id="IPR013766">
    <property type="entry name" value="Thioredoxin_domain"/>
</dbReference>
<dbReference type="GO" id="GO:0015035">
    <property type="term" value="F:protein-disulfide reductase activity"/>
    <property type="evidence" value="ECO:0007669"/>
    <property type="project" value="TreeGrafter"/>
</dbReference>
<feature type="domain" description="Thioredoxin" evidence="1">
    <location>
        <begin position="3"/>
        <end position="101"/>
    </location>
</feature>
<dbReference type="Proteomes" id="UP000277236">
    <property type="component" value="Unassembled WGS sequence"/>
</dbReference>
<comment type="caution">
    <text evidence="2">The sequence shown here is derived from an EMBL/GenBank/DDBJ whole genome shotgun (WGS) entry which is preliminary data.</text>
</comment>